<organism evidence="6 7">
    <name type="scientific">Hydrogenophaga intermedia</name>
    <dbReference type="NCBI Taxonomy" id="65786"/>
    <lineage>
        <taxon>Bacteria</taxon>
        <taxon>Pseudomonadati</taxon>
        <taxon>Pseudomonadota</taxon>
        <taxon>Betaproteobacteria</taxon>
        <taxon>Burkholderiales</taxon>
        <taxon>Comamonadaceae</taxon>
        <taxon>Hydrogenophaga</taxon>
    </lineage>
</organism>
<dbReference type="PANTHER" id="PTHR33375:SF1">
    <property type="entry name" value="CHROMOSOME-PARTITIONING PROTEIN PARB-RELATED"/>
    <property type="match status" value="1"/>
</dbReference>
<dbReference type="InterPro" id="IPR015840">
    <property type="entry name" value="DNA_MeTrfase_ParB"/>
</dbReference>
<dbReference type="PIRSF" id="PIRSF036758">
    <property type="entry name" value="Aden_M_ParB"/>
    <property type="match status" value="1"/>
</dbReference>
<dbReference type="InterPro" id="IPR002941">
    <property type="entry name" value="DNA_methylase_N4/N6"/>
</dbReference>
<gene>
    <name evidence="6" type="ORF">BN948_01411</name>
</gene>
<evidence type="ECO:0000256" key="3">
    <source>
        <dbReference type="ARBA" id="ARBA00022679"/>
    </source>
</evidence>
<dbReference type="GO" id="GO:0045881">
    <property type="term" value="P:positive regulation of sporulation resulting in formation of a cellular spore"/>
    <property type="evidence" value="ECO:0007669"/>
    <property type="project" value="TreeGrafter"/>
</dbReference>
<dbReference type="GO" id="GO:0005694">
    <property type="term" value="C:chromosome"/>
    <property type="evidence" value="ECO:0007669"/>
    <property type="project" value="TreeGrafter"/>
</dbReference>
<dbReference type="Pfam" id="PF01555">
    <property type="entry name" value="N6_N4_Mtase"/>
    <property type="match status" value="1"/>
</dbReference>
<dbReference type="InterPro" id="IPR003115">
    <property type="entry name" value="ParB_N"/>
</dbReference>
<dbReference type="InterPro" id="IPR036086">
    <property type="entry name" value="ParB/Sulfiredoxin_sf"/>
</dbReference>
<dbReference type="RefSeq" id="WP_009518743.1">
    <property type="nucleotide sequence ID" value="NZ_CCAE010000007.1"/>
</dbReference>
<reference evidence="7" key="1">
    <citation type="submission" date="2014-11" db="EMBL/GenBank/DDBJ databases">
        <title>Draft genome sequence of Hydrogenophaga intermedia S1.</title>
        <authorList>
            <person name="Gan H.M."/>
            <person name="Chew T.H."/>
            <person name="Stolz A."/>
        </authorList>
    </citation>
    <scope>NUCLEOTIDE SEQUENCE [LARGE SCALE GENOMIC DNA]</scope>
    <source>
        <strain evidence="7">S1</strain>
    </source>
</reference>
<dbReference type="InterPro" id="IPR001091">
    <property type="entry name" value="RM_Methyltransferase"/>
</dbReference>
<protein>
    <recommendedName>
        <fullName evidence="4">Methyltransferase</fullName>
        <ecNumber evidence="4">2.1.1.-</ecNumber>
    </recommendedName>
</protein>
<evidence type="ECO:0000313" key="6">
    <source>
        <dbReference type="EMBL" id="CDN86992.1"/>
    </source>
</evidence>
<sequence>MNWLADKIEQWPTPKLVPYARNARTHSDAQVAQIAASIVEFGFTNPILAGSDGVIVAGHGRLAAAQKLGLDTVPVVVLDHLTPTQRRALVIADNRIAENAGWDEELLRVELEGLQDEGFDLDLTGFDADALAELLAGDELVNEGQTDEDAVPDVGETPVSRPGDVWQLGPHRLLCGDSTVAASYEALLDGEAVDMVFTDPPYNVNYANSAKDKLRGKDRAILNDNLGDGFHDFLLAALTPMVAHCRGAIYVAMSSSELDTLQSAFRAAGGKWSTFIIWAKNTFTLGRADYQRQYEPILYGWPEGGERHWCGDRDQGDVWQIKKPQKNDLHPTMKPVELVERALRNSSRPGNVVLDPFGGSGTTLIAAEKSGRVARLIELDPKYADVIVRRWQDWSGKQAIRVADGLPFDDQAASSSLMAQ</sequence>
<dbReference type="Pfam" id="PF02195">
    <property type="entry name" value="ParB_N"/>
    <property type="match status" value="1"/>
</dbReference>
<keyword evidence="3 6" id="KW-0808">Transferase</keyword>
<dbReference type="GO" id="GO:0008170">
    <property type="term" value="F:N-methyltransferase activity"/>
    <property type="evidence" value="ECO:0007669"/>
    <property type="project" value="InterPro"/>
</dbReference>
<evidence type="ECO:0000313" key="7">
    <source>
        <dbReference type="Proteomes" id="UP000028878"/>
    </source>
</evidence>
<dbReference type="PRINTS" id="PR00508">
    <property type="entry name" value="S21N4MTFRASE"/>
</dbReference>
<dbReference type="InterPro" id="IPR002052">
    <property type="entry name" value="DNA_methylase_N6_adenine_CS"/>
</dbReference>
<evidence type="ECO:0000256" key="2">
    <source>
        <dbReference type="ARBA" id="ARBA00022603"/>
    </source>
</evidence>
<dbReference type="EC" id="2.1.1.-" evidence="4"/>
<proteinExistence type="inferred from homology"/>
<dbReference type="Gene3D" id="3.40.50.150">
    <property type="entry name" value="Vaccinia Virus protein VP39"/>
    <property type="match status" value="1"/>
</dbReference>
<dbReference type="SMART" id="SM00470">
    <property type="entry name" value="ParB"/>
    <property type="match status" value="1"/>
</dbReference>
<dbReference type="InterPro" id="IPR029063">
    <property type="entry name" value="SAM-dependent_MTases_sf"/>
</dbReference>
<dbReference type="PANTHER" id="PTHR33375">
    <property type="entry name" value="CHROMOSOME-PARTITIONING PROTEIN PARB-RELATED"/>
    <property type="match status" value="1"/>
</dbReference>
<feature type="domain" description="ParB-like N-terminal" evidence="5">
    <location>
        <begin position="9"/>
        <end position="95"/>
    </location>
</feature>
<dbReference type="CDD" id="cd16403">
    <property type="entry name" value="ParB_N_like_MT"/>
    <property type="match status" value="1"/>
</dbReference>
<dbReference type="InterPro" id="IPR050336">
    <property type="entry name" value="Chromosome_partition/occlusion"/>
</dbReference>
<dbReference type="SUPFAM" id="SSF110849">
    <property type="entry name" value="ParB/Sulfiredoxin"/>
    <property type="match status" value="1"/>
</dbReference>
<dbReference type="GO" id="GO:0032259">
    <property type="term" value="P:methylation"/>
    <property type="evidence" value="ECO:0007669"/>
    <property type="project" value="UniProtKB-KW"/>
</dbReference>
<evidence type="ECO:0000256" key="1">
    <source>
        <dbReference type="ARBA" id="ARBA00006594"/>
    </source>
</evidence>
<evidence type="ECO:0000256" key="4">
    <source>
        <dbReference type="RuleBase" id="RU362026"/>
    </source>
</evidence>
<name>A0A1L1PAF6_HYDIT</name>
<evidence type="ECO:0000259" key="5">
    <source>
        <dbReference type="SMART" id="SM00470"/>
    </source>
</evidence>
<dbReference type="SUPFAM" id="SSF53335">
    <property type="entry name" value="S-adenosyl-L-methionine-dependent methyltransferases"/>
    <property type="match status" value="1"/>
</dbReference>
<dbReference type="Gene3D" id="3.90.1530.10">
    <property type="entry name" value="Conserved hypothetical protein from pyrococcus furiosus pfu- 392566-001, ParB domain"/>
    <property type="match status" value="1"/>
</dbReference>
<dbReference type="GO" id="GO:0003677">
    <property type="term" value="F:DNA binding"/>
    <property type="evidence" value="ECO:0007669"/>
    <property type="project" value="InterPro"/>
</dbReference>
<dbReference type="EMBL" id="CCAE010000007">
    <property type="protein sequence ID" value="CDN86992.1"/>
    <property type="molecule type" value="Genomic_DNA"/>
</dbReference>
<dbReference type="AlphaFoldDB" id="A0A1L1PAF6"/>
<dbReference type="Proteomes" id="UP000028878">
    <property type="component" value="Unassembled WGS sequence"/>
</dbReference>
<keyword evidence="7" id="KW-1185">Reference proteome</keyword>
<keyword evidence="2 6" id="KW-0489">Methyltransferase</keyword>
<accession>A0A1L1PAF6</accession>
<comment type="similarity">
    <text evidence="1 4">Belongs to the N(4)/N(6)-methyltransferase family.</text>
</comment>
<dbReference type="GO" id="GO:0007059">
    <property type="term" value="P:chromosome segregation"/>
    <property type="evidence" value="ECO:0007669"/>
    <property type="project" value="TreeGrafter"/>
</dbReference>
<dbReference type="PROSITE" id="PS00092">
    <property type="entry name" value="N6_MTASE"/>
    <property type="match status" value="1"/>
</dbReference>